<feature type="transmembrane region" description="Helical" evidence="2">
    <location>
        <begin position="218"/>
        <end position="240"/>
    </location>
</feature>
<dbReference type="NCBIfam" id="NF042915">
    <property type="entry name" value="MAB_1171c_fam"/>
    <property type="match status" value="1"/>
</dbReference>
<feature type="transmembrane region" description="Helical" evidence="2">
    <location>
        <begin position="148"/>
        <end position="167"/>
    </location>
</feature>
<keyword evidence="2" id="KW-0472">Membrane</keyword>
<evidence type="ECO:0000256" key="1">
    <source>
        <dbReference type="SAM" id="MobiDB-lite"/>
    </source>
</evidence>
<proteinExistence type="predicted"/>
<feature type="transmembrane region" description="Helical" evidence="2">
    <location>
        <begin position="188"/>
        <end position="212"/>
    </location>
</feature>
<feature type="transmembrane region" description="Helical" evidence="2">
    <location>
        <begin position="36"/>
        <end position="60"/>
    </location>
</feature>
<dbReference type="InterPro" id="IPR050039">
    <property type="entry name" value="MAB_1171c-like"/>
</dbReference>
<gene>
    <name evidence="4" type="ORF">Pen02_73600</name>
</gene>
<feature type="transmembrane region" description="Helical" evidence="2">
    <location>
        <begin position="6"/>
        <end position="24"/>
    </location>
</feature>
<comment type="caution">
    <text evidence="4">The sequence shown here is derived from an EMBL/GenBank/DDBJ whole genome shotgun (WGS) entry which is preliminary data.</text>
</comment>
<feature type="transmembrane region" description="Helical" evidence="2">
    <location>
        <begin position="105"/>
        <end position="128"/>
    </location>
</feature>
<evidence type="ECO:0000259" key="3">
    <source>
        <dbReference type="Pfam" id="PF20182"/>
    </source>
</evidence>
<protein>
    <recommendedName>
        <fullName evidence="3">DUF6545 domain-containing protein</fullName>
    </recommendedName>
</protein>
<keyword evidence="2" id="KW-1133">Transmembrane helix</keyword>
<keyword evidence="2" id="KW-0812">Transmembrane</keyword>
<evidence type="ECO:0000313" key="5">
    <source>
        <dbReference type="Proteomes" id="UP000646749"/>
    </source>
</evidence>
<sequence>MDGKSGIFLFCAAVAWIAVGYKVAALARNPRNLNLWILTLCIALPAAGFTMAITAVYTAVSRLFGVPNLASLLVYSCIVGYSITALIMLMLWHMPAAEALPRARVLVVFYGLVLVAMAVLFAFSGATVESPSDFDDIYGPRPVGGTFLLVYVSAFAFGLGVAAWRSLQFANRVARTDGRPWLRRGLRLVAAGSIVALGYCLGKAGYVIAAWLGTRLPALSDIGTLCACLGALVITVGFTIPSWGPRLSAGADRVGRARSYLRLYPLWHAMYQGMPEIALDPPTSRGADLRMLRDLDFALYRRLVEIRDGRLALAPYLTPVDAADLPTGRNARSDDATREAIRIRDALTRLRAAGPEQQPGGEAPTARQAGPTAPQAGPGAPSSGGDEDPAGDLEFTVRVSAALRRLPPAAAHTDPGVPARS</sequence>
<dbReference type="InterPro" id="IPR046675">
    <property type="entry name" value="DUF6545"/>
</dbReference>
<dbReference type="EMBL" id="BONW01000044">
    <property type="protein sequence ID" value="GIG92424.1"/>
    <property type="molecule type" value="Genomic_DNA"/>
</dbReference>
<reference evidence="4 5" key="1">
    <citation type="submission" date="2021-01" db="EMBL/GenBank/DDBJ databases">
        <title>Whole genome shotgun sequence of Plantactinospora endophytica NBRC 110450.</title>
        <authorList>
            <person name="Komaki H."/>
            <person name="Tamura T."/>
        </authorList>
    </citation>
    <scope>NUCLEOTIDE SEQUENCE [LARGE SCALE GENOMIC DNA]</scope>
    <source>
        <strain evidence="4 5">NBRC 110450</strain>
    </source>
</reference>
<feature type="region of interest" description="Disordered" evidence="1">
    <location>
        <begin position="351"/>
        <end position="399"/>
    </location>
</feature>
<dbReference type="Pfam" id="PF20182">
    <property type="entry name" value="DUF6545"/>
    <property type="match status" value="1"/>
</dbReference>
<evidence type="ECO:0000256" key="2">
    <source>
        <dbReference type="SAM" id="Phobius"/>
    </source>
</evidence>
<name>A0ABQ4ECJ0_9ACTN</name>
<feature type="compositionally biased region" description="Low complexity" evidence="1">
    <location>
        <begin position="363"/>
        <end position="384"/>
    </location>
</feature>
<organism evidence="4 5">
    <name type="scientific">Plantactinospora endophytica</name>
    <dbReference type="NCBI Taxonomy" id="673535"/>
    <lineage>
        <taxon>Bacteria</taxon>
        <taxon>Bacillati</taxon>
        <taxon>Actinomycetota</taxon>
        <taxon>Actinomycetes</taxon>
        <taxon>Micromonosporales</taxon>
        <taxon>Micromonosporaceae</taxon>
        <taxon>Plantactinospora</taxon>
    </lineage>
</organism>
<accession>A0ABQ4ECJ0</accession>
<feature type="domain" description="DUF6545" evidence="3">
    <location>
        <begin position="256"/>
        <end position="404"/>
    </location>
</feature>
<dbReference type="RefSeq" id="WP_203870772.1">
    <property type="nucleotide sequence ID" value="NZ_BONW01000044.1"/>
</dbReference>
<evidence type="ECO:0000313" key="4">
    <source>
        <dbReference type="EMBL" id="GIG92424.1"/>
    </source>
</evidence>
<feature type="transmembrane region" description="Helical" evidence="2">
    <location>
        <begin position="72"/>
        <end position="93"/>
    </location>
</feature>
<dbReference type="Proteomes" id="UP000646749">
    <property type="component" value="Unassembled WGS sequence"/>
</dbReference>
<keyword evidence="5" id="KW-1185">Reference proteome</keyword>